<keyword evidence="3" id="KW-0812">Transmembrane</keyword>
<dbReference type="OrthoDB" id="9804152at2"/>
<organism evidence="6 7">
    <name type="scientific">Alterirhizorhabdus solaris</name>
    <dbReference type="NCBI Taxonomy" id="2529389"/>
    <lineage>
        <taxon>Bacteria</taxon>
        <taxon>Pseudomonadati</taxon>
        <taxon>Pseudomonadota</taxon>
        <taxon>Alphaproteobacteria</taxon>
        <taxon>Sphingomonadales</taxon>
        <taxon>Rhizorhabdaceae</taxon>
        <taxon>Alterirhizorhabdus</taxon>
    </lineage>
</organism>
<evidence type="ECO:0000256" key="5">
    <source>
        <dbReference type="ARBA" id="ARBA00023136"/>
    </source>
</evidence>
<dbReference type="Gene3D" id="1.20.1440.20">
    <property type="entry name" value="LemA-like domain"/>
    <property type="match status" value="1"/>
</dbReference>
<dbReference type="Proteomes" id="UP000318681">
    <property type="component" value="Unassembled WGS sequence"/>
</dbReference>
<sequence length="229" mass="25568">MLTCDRYVLSVCSGRASMQGNGTTFSQATDLFGRLTRATNFALDHWWLWLVLGGVAIVALKVRGQHALIASLDERADAAFGDIDALLIERSSLVGNLVEVVRAFSQKEHDVIRDVLDARVDALEAAGNAAIQTGTQIADILQNVFSVSEKYPRLASDEHYRTLRTDLIRLEDRITAARRFYNLAVEELNAVRRAFPGNVISRRDPTPERAKFSLGERRAEFAEPVRIRL</sequence>
<keyword evidence="7" id="KW-1185">Reference proteome</keyword>
<protein>
    <submittedName>
        <fullName evidence="6">LemA family protein</fullName>
    </submittedName>
</protein>
<evidence type="ECO:0000256" key="3">
    <source>
        <dbReference type="ARBA" id="ARBA00022692"/>
    </source>
</evidence>
<evidence type="ECO:0000313" key="6">
    <source>
        <dbReference type="EMBL" id="TVV69900.1"/>
    </source>
</evidence>
<dbReference type="Pfam" id="PF04011">
    <property type="entry name" value="LemA"/>
    <property type="match status" value="1"/>
</dbReference>
<evidence type="ECO:0000256" key="2">
    <source>
        <dbReference type="ARBA" id="ARBA00008854"/>
    </source>
</evidence>
<dbReference type="EMBL" id="VNIM01000160">
    <property type="protein sequence ID" value="TVV69900.1"/>
    <property type="molecule type" value="Genomic_DNA"/>
</dbReference>
<reference evidence="6 7" key="1">
    <citation type="submission" date="2019-07" db="EMBL/GenBank/DDBJ databases">
        <title>Sphingomonas solaris sp. nov., isolated from a solar panel from Boston, Massachusetts.</title>
        <authorList>
            <person name="Tanner K."/>
            <person name="Pascual J."/>
            <person name="Mancuso C."/>
            <person name="Pereto J."/>
            <person name="Khalil A."/>
            <person name="Vilanova C."/>
        </authorList>
    </citation>
    <scope>NUCLEOTIDE SEQUENCE [LARGE SCALE GENOMIC DNA]</scope>
    <source>
        <strain evidence="6 7">R4DWN</strain>
    </source>
</reference>
<dbReference type="AlphaFoldDB" id="A0A558QRX1"/>
<dbReference type="GO" id="GO:0016020">
    <property type="term" value="C:membrane"/>
    <property type="evidence" value="ECO:0007669"/>
    <property type="project" value="UniProtKB-SubCell"/>
</dbReference>
<evidence type="ECO:0000256" key="1">
    <source>
        <dbReference type="ARBA" id="ARBA00004167"/>
    </source>
</evidence>
<dbReference type="SUPFAM" id="SSF140478">
    <property type="entry name" value="LemA-like"/>
    <property type="match status" value="1"/>
</dbReference>
<accession>A0A558QRX1</accession>
<name>A0A558QRX1_9SPHN</name>
<dbReference type="PANTHER" id="PTHR34478:SF2">
    <property type="entry name" value="MEMBRANE PROTEIN"/>
    <property type="match status" value="1"/>
</dbReference>
<proteinExistence type="inferred from homology"/>
<evidence type="ECO:0000313" key="7">
    <source>
        <dbReference type="Proteomes" id="UP000318681"/>
    </source>
</evidence>
<gene>
    <name evidence="6" type="ORF">FOY91_20485</name>
</gene>
<dbReference type="InterPro" id="IPR007156">
    <property type="entry name" value="MamQ_LemA"/>
</dbReference>
<evidence type="ECO:0000256" key="4">
    <source>
        <dbReference type="ARBA" id="ARBA00022989"/>
    </source>
</evidence>
<comment type="subcellular location">
    <subcellularLocation>
        <location evidence="1">Membrane</location>
        <topology evidence="1">Single-pass membrane protein</topology>
    </subcellularLocation>
</comment>
<dbReference type="PANTHER" id="PTHR34478">
    <property type="entry name" value="PROTEIN LEMA"/>
    <property type="match status" value="1"/>
</dbReference>
<comment type="caution">
    <text evidence="6">The sequence shown here is derived from an EMBL/GenBank/DDBJ whole genome shotgun (WGS) entry which is preliminary data.</text>
</comment>
<keyword evidence="5" id="KW-0472">Membrane</keyword>
<dbReference type="InterPro" id="IPR023353">
    <property type="entry name" value="LemA-like_dom_sf"/>
</dbReference>
<comment type="similarity">
    <text evidence="2">Belongs to the LemA family.</text>
</comment>
<keyword evidence="4" id="KW-1133">Transmembrane helix</keyword>